<comment type="caution">
    <text evidence="1">The sequence shown here is derived from an EMBL/GenBank/DDBJ whole genome shotgun (WGS) entry which is preliminary data.</text>
</comment>
<dbReference type="EMBL" id="MU864957">
    <property type="protein sequence ID" value="KAK4463685.1"/>
    <property type="molecule type" value="Genomic_DNA"/>
</dbReference>
<dbReference type="Gene3D" id="1.20.120.450">
    <property type="entry name" value="dinb family like domain"/>
    <property type="match status" value="1"/>
</dbReference>
<evidence type="ECO:0000313" key="1">
    <source>
        <dbReference type="EMBL" id="KAK4463685.1"/>
    </source>
</evidence>
<dbReference type="InterPro" id="IPR018531">
    <property type="entry name" value="DUF1993"/>
</dbReference>
<evidence type="ECO:0008006" key="3">
    <source>
        <dbReference type="Google" id="ProtNLM"/>
    </source>
</evidence>
<name>A0AAV9HU97_9PEZI</name>
<proteinExistence type="predicted"/>
<dbReference type="InterPro" id="IPR034660">
    <property type="entry name" value="DinB/YfiT-like"/>
</dbReference>
<gene>
    <name evidence="1" type="ORF">QBC42DRAFT_222521</name>
</gene>
<reference evidence="1" key="2">
    <citation type="submission" date="2023-06" db="EMBL/GenBank/DDBJ databases">
        <authorList>
            <consortium name="Lawrence Berkeley National Laboratory"/>
            <person name="Mondo S.J."/>
            <person name="Hensen N."/>
            <person name="Bonometti L."/>
            <person name="Westerberg I."/>
            <person name="Brannstrom I.O."/>
            <person name="Guillou S."/>
            <person name="Cros-Aarteil S."/>
            <person name="Calhoun S."/>
            <person name="Haridas S."/>
            <person name="Kuo A."/>
            <person name="Pangilinan J."/>
            <person name="Riley R."/>
            <person name="Labutti K."/>
            <person name="Andreopoulos B."/>
            <person name="Lipzen A."/>
            <person name="Chen C."/>
            <person name="Yanf M."/>
            <person name="Daum C."/>
            <person name="Ng V."/>
            <person name="Clum A."/>
            <person name="Steindorff A."/>
            <person name="Ohm R."/>
            <person name="Martin F."/>
            <person name="Silar P."/>
            <person name="Natvig D."/>
            <person name="Lalanne C."/>
            <person name="Gautier V."/>
            <person name="Ament-Velasquez S.L."/>
            <person name="Kruys A."/>
            <person name="Hutchinson M.I."/>
            <person name="Powell A.J."/>
            <person name="Barry K."/>
            <person name="Miller A.N."/>
            <person name="Grigoriev I.V."/>
            <person name="Debuchy R."/>
            <person name="Gladieux P."/>
            <person name="Thoren M.H."/>
            <person name="Johannesson H."/>
        </authorList>
    </citation>
    <scope>NUCLEOTIDE SEQUENCE</scope>
    <source>
        <strain evidence="1">PSN324</strain>
    </source>
</reference>
<organism evidence="1 2">
    <name type="scientific">Cladorrhinum samala</name>
    <dbReference type="NCBI Taxonomy" id="585594"/>
    <lineage>
        <taxon>Eukaryota</taxon>
        <taxon>Fungi</taxon>
        <taxon>Dikarya</taxon>
        <taxon>Ascomycota</taxon>
        <taxon>Pezizomycotina</taxon>
        <taxon>Sordariomycetes</taxon>
        <taxon>Sordariomycetidae</taxon>
        <taxon>Sordariales</taxon>
        <taxon>Podosporaceae</taxon>
        <taxon>Cladorrhinum</taxon>
    </lineage>
</organism>
<dbReference type="Proteomes" id="UP001321749">
    <property type="component" value="Unassembled WGS sequence"/>
</dbReference>
<keyword evidence="2" id="KW-1185">Reference proteome</keyword>
<reference evidence="1" key="1">
    <citation type="journal article" date="2023" name="Mol. Phylogenet. Evol.">
        <title>Genome-scale phylogeny and comparative genomics of the fungal order Sordariales.</title>
        <authorList>
            <person name="Hensen N."/>
            <person name="Bonometti L."/>
            <person name="Westerberg I."/>
            <person name="Brannstrom I.O."/>
            <person name="Guillou S."/>
            <person name="Cros-Aarteil S."/>
            <person name="Calhoun S."/>
            <person name="Haridas S."/>
            <person name="Kuo A."/>
            <person name="Mondo S."/>
            <person name="Pangilinan J."/>
            <person name="Riley R."/>
            <person name="LaButti K."/>
            <person name="Andreopoulos B."/>
            <person name="Lipzen A."/>
            <person name="Chen C."/>
            <person name="Yan M."/>
            <person name="Daum C."/>
            <person name="Ng V."/>
            <person name="Clum A."/>
            <person name="Steindorff A."/>
            <person name="Ohm R.A."/>
            <person name="Martin F."/>
            <person name="Silar P."/>
            <person name="Natvig D.O."/>
            <person name="Lalanne C."/>
            <person name="Gautier V."/>
            <person name="Ament-Velasquez S.L."/>
            <person name="Kruys A."/>
            <person name="Hutchinson M.I."/>
            <person name="Powell A.J."/>
            <person name="Barry K."/>
            <person name="Miller A.N."/>
            <person name="Grigoriev I.V."/>
            <person name="Debuchy R."/>
            <person name="Gladieux P."/>
            <person name="Hiltunen Thoren M."/>
            <person name="Johannesson H."/>
        </authorList>
    </citation>
    <scope>NUCLEOTIDE SEQUENCE</scope>
    <source>
        <strain evidence="1">PSN324</strain>
    </source>
</reference>
<sequence length="173" mass="18773">MSESPLYDFAIPIFTNGLNALSHILDQAKSFAEEHHLDADGIYPEARLVADQLPLVFQIQNATKTIRVNVDRLTGADSKPFEDAEKTFEDLQARIRAAAALLETVDAGTVNPREGMIVDVLAGGKPIKLSVSQAVQLHGIPNFLFHITTAYAILRAKGVPLGKADYICSFVGL</sequence>
<dbReference type="AlphaFoldDB" id="A0AAV9HU97"/>
<dbReference type="PANTHER" id="PTHR36922">
    <property type="entry name" value="BLL2446 PROTEIN"/>
    <property type="match status" value="1"/>
</dbReference>
<protein>
    <recommendedName>
        <fullName evidence="3">DUF1993 domain-containing protein</fullName>
    </recommendedName>
</protein>
<dbReference type="PANTHER" id="PTHR36922:SF1">
    <property type="entry name" value="DUF1993 DOMAIN-CONTAINING PROTEIN"/>
    <property type="match status" value="1"/>
</dbReference>
<dbReference type="SUPFAM" id="SSF109854">
    <property type="entry name" value="DinB/YfiT-like putative metalloenzymes"/>
    <property type="match status" value="1"/>
</dbReference>
<dbReference type="Pfam" id="PF09351">
    <property type="entry name" value="DUF1993"/>
    <property type="match status" value="1"/>
</dbReference>
<accession>A0AAV9HU97</accession>
<evidence type="ECO:0000313" key="2">
    <source>
        <dbReference type="Proteomes" id="UP001321749"/>
    </source>
</evidence>